<keyword evidence="2" id="KW-1185">Reference proteome</keyword>
<reference evidence="1" key="1">
    <citation type="submission" date="2023-04" db="EMBL/GenBank/DDBJ databases">
        <title>A chromosome-level genome assembly of the parasitoid wasp Eretmocerus hayati.</title>
        <authorList>
            <person name="Zhong Y."/>
            <person name="Liu S."/>
            <person name="Liu Y."/>
        </authorList>
    </citation>
    <scope>NUCLEOTIDE SEQUENCE</scope>
    <source>
        <strain evidence="1">ZJU_SS_LIU_2023</strain>
    </source>
</reference>
<evidence type="ECO:0000313" key="2">
    <source>
        <dbReference type="Proteomes" id="UP001239111"/>
    </source>
</evidence>
<comment type="caution">
    <text evidence="1">The sequence shown here is derived from an EMBL/GenBank/DDBJ whole genome shotgun (WGS) entry which is preliminary data.</text>
</comment>
<dbReference type="EMBL" id="CM056744">
    <property type="protein sequence ID" value="KAJ8666853.1"/>
    <property type="molecule type" value="Genomic_DNA"/>
</dbReference>
<sequence length="304" mass="34842">MDKNSRNSFKPTKKRHHDLVQIEDVDPDIIEISFVQPSNFSSDELLELSSDEPSIKKYRNNSSEVERETSTLNMTKLVRHSLPATSQTSSNSRTALKNNSRFSSEARQSSTYEQMLKGPTKSIIQPGQKNNLKSKLCKNKNSDVYSSLLDNYRYLVTPKSWSVTEFVDEVKDRFIIFFHTDIIQENGFLVPVMKKSITICKETKINYTIHGLPVDTAGTILPTILDNTEKLLSILHIFDKMRVCQGLGDDLELKQSDGVIFKDSCRSWRHRNCKIVLIKATRCPICLEFRDFLLSKHSLAMNSR</sequence>
<protein>
    <submittedName>
        <fullName evidence="1">Uncharacterized protein</fullName>
    </submittedName>
</protein>
<gene>
    <name evidence="1" type="ORF">QAD02_008515</name>
</gene>
<proteinExistence type="predicted"/>
<name>A0ACC2N7B4_9HYME</name>
<evidence type="ECO:0000313" key="1">
    <source>
        <dbReference type="EMBL" id="KAJ8666853.1"/>
    </source>
</evidence>
<accession>A0ACC2N7B4</accession>
<dbReference type="Proteomes" id="UP001239111">
    <property type="component" value="Chromosome 4"/>
</dbReference>
<organism evidence="1 2">
    <name type="scientific">Eretmocerus hayati</name>
    <dbReference type="NCBI Taxonomy" id="131215"/>
    <lineage>
        <taxon>Eukaryota</taxon>
        <taxon>Metazoa</taxon>
        <taxon>Ecdysozoa</taxon>
        <taxon>Arthropoda</taxon>
        <taxon>Hexapoda</taxon>
        <taxon>Insecta</taxon>
        <taxon>Pterygota</taxon>
        <taxon>Neoptera</taxon>
        <taxon>Endopterygota</taxon>
        <taxon>Hymenoptera</taxon>
        <taxon>Apocrita</taxon>
        <taxon>Proctotrupomorpha</taxon>
        <taxon>Chalcidoidea</taxon>
        <taxon>Aphelinidae</taxon>
        <taxon>Aphelininae</taxon>
        <taxon>Eretmocerus</taxon>
    </lineage>
</organism>